<feature type="domain" description="Heterokaryon incompatibility" evidence="2">
    <location>
        <begin position="49"/>
        <end position="209"/>
    </location>
</feature>
<dbReference type="Pfam" id="PF06985">
    <property type="entry name" value="HET"/>
    <property type="match status" value="1"/>
</dbReference>
<organism evidence="3 4">
    <name type="scientific">Dactylonectria macrodidyma</name>
    <dbReference type="NCBI Taxonomy" id="307937"/>
    <lineage>
        <taxon>Eukaryota</taxon>
        <taxon>Fungi</taxon>
        <taxon>Dikarya</taxon>
        <taxon>Ascomycota</taxon>
        <taxon>Pezizomycotina</taxon>
        <taxon>Sordariomycetes</taxon>
        <taxon>Hypocreomycetidae</taxon>
        <taxon>Hypocreales</taxon>
        <taxon>Nectriaceae</taxon>
        <taxon>Dactylonectria</taxon>
    </lineage>
</organism>
<name>A0A9P9F646_9HYPO</name>
<feature type="repeat" description="ANK" evidence="1">
    <location>
        <begin position="627"/>
        <end position="659"/>
    </location>
</feature>
<keyword evidence="1" id="KW-0040">ANK repeat</keyword>
<dbReference type="PROSITE" id="PS50297">
    <property type="entry name" value="ANK_REP_REGION"/>
    <property type="match status" value="2"/>
</dbReference>
<accession>A0A9P9F646</accession>
<dbReference type="SMART" id="SM00248">
    <property type="entry name" value="ANK"/>
    <property type="match status" value="7"/>
</dbReference>
<dbReference type="InterPro" id="IPR052895">
    <property type="entry name" value="HetReg/Transcr_Mod"/>
</dbReference>
<dbReference type="SUPFAM" id="SSF48403">
    <property type="entry name" value="Ankyrin repeat"/>
    <property type="match status" value="1"/>
</dbReference>
<gene>
    <name evidence="3" type="ORF">EDB81DRAFT_855884</name>
</gene>
<sequence length="697" mass="77436">MVSPTYCYNRIDLATDAIRLVRLSKGYIGDPICCEIFETFLHQVEGVPYEALSYAWGGTVRTSDIILNGCIAKVTANLYAALLQLRLEHQDRVLWIDAICIDQDNKKEQTHQVGQMKGIYANAEQVMIWLGPSNTKIDLLMDAINQVHSNARSAPRNWRLSDQRWQVAWPLIQHQLGGVFHTELDGRMGEALQELLQRPWFQRVWVIQEVASARAASVMCGSKVVSTQTFTQIPSLLDITPAEHTQAVLDVMPGYLRRSTWWSEGQNLATLVGKFRNSKASDSRDQIYALLGISSDAYDKNAFRPDYEKDEHEVMQDAVSFFLFGDQTNLEGQSLPWWTLSHLLKKWDTLSFDFLKWAVENKKQLATSMFLASKTIDINAELLTEAHGMYPRSDEIVKSFYARLAHKKGDPHRATLLAIAAAKGNKEMVAALLMHKGIDVNLGFPLARAAVAGYSPVVELLLECEDIDVNHGAPLAEALKANMDATARQLLRHGDIDLNLDNPLATAVQQGRNKFAKDLLMREDIDVERGAPLIQAVQAGQGDICSRLVERGANVEVRDGTGRTPLSLLAQQCWPYGIELLLDAGANIESRDRNGRTPLSWAAENSELSVVESFLDAGADIKSQDENGRTPLSWAAGGGQVHAVRLLLSKGADADCLDIDGRSPLDWAELGNQSDALKIDTPMYLSDEDEQWADQGD</sequence>
<evidence type="ECO:0000313" key="4">
    <source>
        <dbReference type="Proteomes" id="UP000738349"/>
    </source>
</evidence>
<feature type="repeat" description="ANK" evidence="1">
    <location>
        <begin position="594"/>
        <end position="626"/>
    </location>
</feature>
<dbReference type="EMBL" id="JAGMUV010000006">
    <property type="protein sequence ID" value="KAH7153532.1"/>
    <property type="molecule type" value="Genomic_DNA"/>
</dbReference>
<dbReference type="Pfam" id="PF12796">
    <property type="entry name" value="Ank_2"/>
    <property type="match status" value="2"/>
</dbReference>
<dbReference type="AlphaFoldDB" id="A0A9P9F646"/>
<dbReference type="PANTHER" id="PTHR24148:SF78">
    <property type="entry name" value="HETEROKARYON INCOMPATIBILITY DOMAIN-CONTAINING PROTEIN"/>
    <property type="match status" value="1"/>
</dbReference>
<dbReference type="InterPro" id="IPR002110">
    <property type="entry name" value="Ankyrin_rpt"/>
</dbReference>
<dbReference type="Pfam" id="PF00023">
    <property type="entry name" value="Ank"/>
    <property type="match status" value="1"/>
</dbReference>
<dbReference type="OrthoDB" id="194358at2759"/>
<feature type="repeat" description="ANK" evidence="1">
    <location>
        <begin position="561"/>
        <end position="593"/>
    </location>
</feature>
<feature type="repeat" description="ANK" evidence="1">
    <location>
        <begin position="528"/>
        <end position="560"/>
    </location>
</feature>
<protein>
    <submittedName>
        <fullName evidence="3">Ankyrin repeat-containing domain protein</fullName>
    </submittedName>
</protein>
<keyword evidence="4" id="KW-1185">Reference proteome</keyword>
<dbReference type="Gene3D" id="1.25.40.20">
    <property type="entry name" value="Ankyrin repeat-containing domain"/>
    <property type="match status" value="3"/>
</dbReference>
<reference evidence="3" key="1">
    <citation type="journal article" date="2021" name="Nat. Commun.">
        <title>Genetic determinants of endophytism in the Arabidopsis root mycobiome.</title>
        <authorList>
            <person name="Mesny F."/>
            <person name="Miyauchi S."/>
            <person name="Thiergart T."/>
            <person name="Pickel B."/>
            <person name="Atanasova L."/>
            <person name="Karlsson M."/>
            <person name="Huettel B."/>
            <person name="Barry K.W."/>
            <person name="Haridas S."/>
            <person name="Chen C."/>
            <person name="Bauer D."/>
            <person name="Andreopoulos W."/>
            <person name="Pangilinan J."/>
            <person name="LaButti K."/>
            <person name="Riley R."/>
            <person name="Lipzen A."/>
            <person name="Clum A."/>
            <person name="Drula E."/>
            <person name="Henrissat B."/>
            <person name="Kohler A."/>
            <person name="Grigoriev I.V."/>
            <person name="Martin F.M."/>
            <person name="Hacquard S."/>
        </authorList>
    </citation>
    <scope>NUCLEOTIDE SEQUENCE</scope>
    <source>
        <strain evidence="3">MPI-CAGE-AT-0147</strain>
    </source>
</reference>
<dbReference type="Proteomes" id="UP000738349">
    <property type="component" value="Unassembled WGS sequence"/>
</dbReference>
<dbReference type="PANTHER" id="PTHR24148">
    <property type="entry name" value="ANKYRIN REPEAT DOMAIN-CONTAINING PROTEIN 39 HOMOLOG-RELATED"/>
    <property type="match status" value="1"/>
</dbReference>
<evidence type="ECO:0000313" key="3">
    <source>
        <dbReference type="EMBL" id="KAH7153532.1"/>
    </source>
</evidence>
<dbReference type="PROSITE" id="PS50088">
    <property type="entry name" value="ANK_REPEAT"/>
    <property type="match status" value="4"/>
</dbReference>
<evidence type="ECO:0000256" key="1">
    <source>
        <dbReference type="PROSITE-ProRule" id="PRU00023"/>
    </source>
</evidence>
<comment type="caution">
    <text evidence="3">The sequence shown here is derived from an EMBL/GenBank/DDBJ whole genome shotgun (WGS) entry which is preliminary data.</text>
</comment>
<dbReference type="InterPro" id="IPR036770">
    <property type="entry name" value="Ankyrin_rpt-contain_sf"/>
</dbReference>
<dbReference type="InterPro" id="IPR010730">
    <property type="entry name" value="HET"/>
</dbReference>
<proteinExistence type="predicted"/>
<evidence type="ECO:0000259" key="2">
    <source>
        <dbReference type="Pfam" id="PF06985"/>
    </source>
</evidence>